<dbReference type="AlphaFoldDB" id="A0AAQ3U5W3"/>
<name>A0AAQ3U5W3_PASNO</name>
<dbReference type="CDD" id="cd09272">
    <property type="entry name" value="RNase_HI_RT_Ty1"/>
    <property type="match status" value="1"/>
</dbReference>
<proteinExistence type="predicted"/>
<dbReference type="EMBL" id="CP144751">
    <property type="protein sequence ID" value="WVZ85921.1"/>
    <property type="molecule type" value="Genomic_DNA"/>
</dbReference>
<reference evidence="1 2" key="1">
    <citation type="submission" date="2024-02" db="EMBL/GenBank/DDBJ databases">
        <title>High-quality chromosome-scale genome assembly of Pensacola bahiagrass (Paspalum notatum Flugge var. saurae).</title>
        <authorList>
            <person name="Vega J.M."/>
            <person name="Podio M."/>
            <person name="Orjuela J."/>
            <person name="Siena L.A."/>
            <person name="Pessino S.C."/>
            <person name="Combes M.C."/>
            <person name="Mariac C."/>
            <person name="Albertini E."/>
            <person name="Pupilli F."/>
            <person name="Ortiz J.P.A."/>
            <person name="Leblanc O."/>
        </authorList>
    </citation>
    <scope>NUCLEOTIDE SEQUENCE [LARGE SCALE GENOMIC DNA]</scope>
    <source>
        <strain evidence="1">R1</strain>
        <tissue evidence="1">Leaf</tissue>
    </source>
</reference>
<protein>
    <recommendedName>
        <fullName evidence="3">Reverse transcriptase Ty1/copia-type domain-containing protein</fullName>
    </recommendedName>
</protein>
<keyword evidence="2" id="KW-1185">Reference proteome</keyword>
<evidence type="ECO:0000313" key="1">
    <source>
        <dbReference type="EMBL" id="WVZ85921.1"/>
    </source>
</evidence>
<evidence type="ECO:0000313" key="2">
    <source>
        <dbReference type="Proteomes" id="UP001341281"/>
    </source>
</evidence>
<dbReference type="Proteomes" id="UP001341281">
    <property type="component" value="Chromosome 07"/>
</dbReference>
<gene>
    <name evidence="1" type="ORF">U9M48_032779</name>
</gene>
<sequence length="356" mass="40523">MRGLRTSSLRKGSRLAELTPLFSPRRRIMISLFVKCTLMILSDGDQGVPDLPSGGDKSIGRRETLMIRLLDRHDQDPCNRNTTRPLVINQYCKDFGKMMAKEFEMSMIGELTFFLGFQIKQLKERTFNYQEKYTRDLHKRFKMDDFKPIDTPMSTNTVLDVDESGIKVDQTLYRSMIGSLLYLCASRLDIMFSVCLCARFQADPKESHLTAVKRILRYLKHTPSIGLWYPKGASFELLGYSDSDFAGCRVERKSTSGGCYLLGRLLVSWSSKKQNCVSSSTAEAEYIAAGSCCAQLIYMKQTLLDYGVNLSRVPLLCDNESAVKLANNPIQHSRTKHIDIRHHFIRDHVAKGDILL</sequence>
<accession>A0AAQ3U5W3</accession>
<dbReference type="PANTHER" id="PTHR11439">
    <property type="entry name" value="GAG-POL-RELATED RETROTRANSPOSON"/>
    <property type="match status" value="1"/>
</dbReference>
<dbReference type="PANTHER" id="PTHR11439:SF483">
    <property type="entry name" value="PEPTIDE SYNTHASE GLIP-LIKE, PUTATIVE (AFU_ORTHOLOGUE AFUA_3G12920)-RELATED"/>
    <property type="match status" value="1"/>
</dbReference>
<organism evidence="1 2">
    <name type="scientific">Paspalum notatum var. saurae</name>
    <dbReference type="NCBI Taxonomy" id="547442"/>
    <lineage>
        <taxon>Eukaryota</taxon>
        <taxon>Viridiplantae</taxon>
        <taxon>Streptophyta</taxon>
        <taxon>Embryophyta</taxon>
        <taxon>Tracheophyta</taxon>
        <taxon>Spermatophyta</taxon>
        <taxon>Magnoliopsida</taxon>
        <taxon>Liliopsida</taxon>
        <taxon>Poales</taxon>
        <taxon>Poaceae</taxon>
        <taxon>PACMAD clade</taxon>
        <taxon>Panicoideae</taxon>
        <taxon>Andropogonodae</taxon>
        <taxon>Paspaleae</taxon>
        <taxon>Paspalinae</taxon>
        <taxon>Paspalum</taxon>
    </lineage>
</organism>
<evidence type="ECO:0008006" key="3">
    <source>
        <dbReference type="Google" id="ProtNLM"/>
    </source>
</evidence>